<comment type="pathway">
    <text evidence="2 15">Amino-acid biosynthesis; L-tryptophan biosynthesis; L-tryptophan from chorismate: step 1/5.</text>
</comment>
<reference evidence="19" key="1">
    <citation type="journal article" date="2019" name="Int. J. Syst. Evol. Microbiol.">
        <title>The Global Catalogue of Microorganisms (GCM) 10K type strain sequencing project: providing services to taxonomists for standard genome sequencing and annotation.</title>
        <authorList>
            <consortium name="The Broad Institute Genomics Platform"/>
            <consortium name="The Broad Institute Genome Sequencing Center for Infectious Disease"/>
            <person name="Wu L."/>
            <person name="Ma J."/>
        </authorList>
    </citation>
    <scope>NUCLEOTIDE SEQUENCE [LARGE SCALE GENOMIC DNA]</scope>
    <source>
        <strain evidence="19">CGMCC 4.1434</strain>
    </source>
</reference>
<evidence type="ECO:0000313" key="18">
    <source>
        <dbReference type="EMBL" id="MFC5590051.1"/>
    </source>
</evidence>
<comment type="function">
    <text evidence="13 15">Part of a heterotetrameric complex that catalyzes the two-step biosynthesis of anthranilate, an intermediate in the biosynthesis of L-tryptophan. In the first step, the glutamine-binding beta subunit (TrpG) of anthranilate synthase (AS) provides the glutamine amidotransferase activity which generates ammonia as a substrate that, along with chorismate, is used in the second step, catalyzed by the large alpha subunit of AS (TrpE) to produce anthranilate. In the absence of TrpG, TrpE can synthesize anthranilate directly from chorismate and high concentrations of ammonia.</text>
</comment>
<dbReference type="InterPro" id="IPR005256">
    <property type="entry name" value="Anth_synth_I_PabB"/>
</dbReference>
<dbReference type="InterPro" id="IPR005801">
    <property type="entry name" value="ADC_synthase"/>
</dbReference>
<dbReference type="SUPFAM" id="SSF56322">
    <property type="entry name" value="ADC synthase"/>
    <property type="match status" value="1"/>
</dbReference>
<dbReference type="EMBL" id="JBHSNO010000007">
    <property type="protein sequence ID" value="MFC5590051.1"/>
    <property type="molecule type" value="Genomic_DNA"/>
</dbReference>
<keyword evidence="9 15" id="KW-0822">Tryptophan biosynthesis</keyword>
<evidence type="ECO:0000256" key="11">
    <source>
        <dbReference type="ARBA" id="ARBA00023141"/>
    </source>
</evidence>
<feature type="domain" description="Anthranilate synthase component I N-terminal" evidence="17">
    <location>
        <begin position="18"/>
        <end position="152"/>
    </location>
</feature>
<dbReference type="Pfam" id="PF00425">
    <property type="entry name" value="Chorismate_bind"/>
    <property type="match status" value="1"/>
</dbReference>
<dbReference type="PANTHER" id="PTHR11236:SF48">
    <property type="entry name" value="ISOCHORISMATE SYNTHASE MENF"/>
    <property type="match status" value="1"/>
</dbReference>
<keyword evidence="12 15" id="KW-0456">Lyase</keyword>
<evidence type="ECO:0000256" key="14">
    <source>
        <dbReference type="ARBA" id="ARBA00047683"/>
    </source>
</evidence>
<evidence type="ECO:0000256" key="9">
    <source>
        <dbReference type="ARBA" id="ARBA00022822"/>
    </source>
</evidence>
<keyword evidence="7 15" id="KW-0028">Amino-acid biosynthesis</keyword>
<dbReference type="RefSeq" id="WP_381435886.1">
    <property type="nucleotide sequence ID" value="NZ_JBHSNO010000007.1"/>
</dbReference>
<keyword evidence="10 15" id="KW-0460">Magnesium</keyword>
<comment type="subunit">
    <text evidence="4 15">Heterotetramer consisting of two non-identical subunits: a beta subunit (TrpG) and a large alpha subunit (TrpE).</text>
</comment>
<dbReference type="Proteomes" id="UP001596109">
    <property type="component" value="Unassembled WGS sequence"/>
</dbReference>
<dbReference type="Gene3D" id="3.60.120.10">
    <property type="entry name" value="Anthranilate synthase"/>
    <property type="match status" value="1"/>
</dbReference>
<dbReference type="InterPro" id="IPR015890">
    <property type="entry name" value="Chorismate_C"/>
</dbReference>
<evidence type="ECO:0000259" key="17">
    <source>
        <dbReference type="Pfam" id="PF04715"/>
    </source>
</evidence>
<evidence type="ECO:0000256" key="3">
    <source>
        <dbReference type="ARBA" id="ARBA00009562"/>
    </source>
</evidence>
<evidence type="ECO:0000256" key="13">
    <source>
        <dbReference type="ARBA" id="ARBA00025634"/>
    </source>
</evidence>
<evidence type="ECO:0000256" key="8">
    <source>
        <dbReference type="ARBA" id="ARBA00022723"/>
    </source>
</evidence>
<dbReference type="GO" id="GO:0004049">
    <property type="term" value="F:anthranilate synthase activity"/>
    <property type="evidence" value="ECO:0007669"/>
    <property type="project" value="UniProtKB-EC"/>
</dbReference>
<evidence type="ECO:0000256" key="4">
    <source>
        <dbReference type="ARBA" id="ARBA00011575"/>
    </source>
</evidence>
<evidence type="ECO:0000256" key="5">
    <source>
        <dbReference type="ARBA" id="ARBA00012266"/>
    </source>
</evidence>
<dbReference type="InterPro" id="IPR019999">
    <property type="entry name" value="Anth_synth_I-like"/>
</dbReference>
<evidence type="ECO:0000256" key="15">
    <source>
        <dbReference type="RuleBase" id="RU364045"/>
    </source>
</evidence>
<dbReference type="InterPro" id="IPR006805">
    <property type="entry name" value="Anth_synth_I_N"/>
</dbReference>
<dbReference type="Pfam" id="PF04715">
    <property type="entry name" value="Anth_synt_I_N"/>
    <property type="match status" value="1"/>
</dbReference>
<evidence type="ECO:0000256" key="7">
    <source>
        <dbReference type="ARBA" id="ARBA00022605"/>
    </source>
</evidence>
<sequence>MSIEQKSLRTTVKKLNGDSLTPILIFRKMQGKRKFLLESSSKHEGSGRYSFIGMNPLKSYSGKDGKIEEYIYETGKTYQHEGDLFVLLKRLMPRISDDLDFPFTGGAVGYVGYGAGRDGAKHSEDNLGFPEVHFNIYETIVVFDHVLNEVTILHTEISEVQKTPDLNVFVDQLLTGREKEEDGIELGEYSCPVTQQQFEELVREAKRHIEAGEIEQIVLSRRLVADFKGDPFSLYRKLRKQNPSPYMYYMEFDDHVVVGTSPESLVRVSDGTVMTNPIAGTRRRGKNATEDVALEQELLADPKELAEHDMLVELGRNDMNAICEADSVQVTSYKQVVRYEHVMHLVSEVEGKLLPVLHPLDALTAVLPAGTVSGTPKQRAMELIDELEQMDRGIYGGAIGYIGFNGNMDFALTIRTMIVKDGKAYVQAGAGIVAASDPTAEYMETANKARSLLEVVQREDE</sequence>
<organism evidence="18 19">
    <name type="scientific">Sporosarcina soli</name>
    <dbReference type="NCBI Taxonomy" id="334736"/>
    <lineage>
        <taxon>Bacteria</taxon>
        <taxon>Bacillati</taxon>
        <taxon>Bacillota</taxon>
        <taxon>Bacilli</taxon>
        <taxon>Bacillales</taxon>
        <taxon>Caryophanaceae</taxon>
        <taxon>Sporosarcina</taxon>
    </lineage>
</organism>
<evidence type="ECO:0000256" key="10">
    <source>
        <dbReference type="ARBA" id="ARBA00022842"/>
    </source>
</evidence>
<protein>
    <recommendedName>
        <fullName evidence="6 15">Anthranilate synthase component 1</fullName>
        <ecNumber evidence="5 15">4.1.3.27</ecNumber>
    </recommendedName>
</protein>
<dbReference type="NCBIfam" id="TIGR00564">
    <property type="entry name" value="trpE_most"/>
    <property type="match status" value="1"/>
</dbReference>
<evidence type="ECO:0000256" key="6">
    <source>
        <dbReference type="ARBA" id="ARBA00020653"/>
    </source>
</evidence>
<evidence type="ECO:0000256" key="12">
    <source>
        <dbReference type="ARBA" id="ARBA00023239"/>
    </source>
</evidence>
<evidence type="ECO:0000313" key="19">
    <source>
        <dbReference type="Proteomes" id="UP001596109"/>
    </source>
</evidence>
<comment type="similarity">
    <text evidence="3 15">Belongs to the anthranilate synthase component I family.</text>
</comment>
<feature type="domain" description="Chorismate-utilising enzyme C-terminal" evidence="16">
    <location>
        <begin position="195"/>
        <end position="448"/>
    </location>
</feature>
<evidence type="ECO:0000259" key="16">
    <source>
        <dbReference type="Pfam" id="PF00425"/>
    </source>
</evidence>
<dbReference type="PRINTS" id="PR00095">
    <property type="entry name" value="ANTSNTHASEI"/>
</dbReference>
<comment type="caution">
    <text evidence="18">The sequence shown here is derived from an EMBL/GenBank/DDBJ whole genome shotgun (WGS) entry which is preliminary data.</text>
</comment>
<dbReference type="EC" id="4.1.3.27" evidence="5 15"/>
<keyword evidence="19" id="KW-1185">Reference proteome</keyword>
<comment type="catalytic activity">
    <reaction evidence="14 15">
        <text>chorismate + L-glutamine = anthranilate + pyruvate + L-glutamate + H(+)</text>
        <dbReference type="Rhea" id="RHEA:21732"/>
        <dbReference type="ChEBI" id="CHEBI:15361"/>
        <dbReference type="ChEBI" id="CHEBI:15378"/>
        <dbReference type="ChEBI" id="CHEBI:16567"/>
        <dbReference type="ChEBI" id="CHEBI:29748"/>
        <dbReference type="ChEBI" id="CHEBI:29985"/>
        <dbReference type="ChEBI" id="CHEBI:58359"/>
        <dbReference type="EC" id="4.1.3.27"/>
    </reaction>
</comment>
<comment type="cofactor">
    <cofactor evidence="1 15">
        <name>Mg(2+)</name>
        <dbReference type="ChEBI" id="CHEBI:18420"/>
    </cofactor>
</comment>
<gene>
    <name evidence="15 18" type="primary">trpE</name>
    <name evidence="18" type="ORF">ACFPRA_14180</name>
</gene>
<evidence type="ECO:0000256" key="1">
    <source>
        <dbReference type="ARBA" id="ARBA00001946"/>
    </source>
</evidence>
<accession>A0ABW0TKK3</accession>
<evidence type="ECO:0000256" key="2">
    <source>
        <dbReference type="ARBA" id="ARBA00004873"/>
    </source>
</evidence>
<name>A0ABW0TKK3_9BACL</name>
<keyword evidence="8 15" id="KW-0479">Metal-binding</keyword>
<keyword evidence="11 15" id="KW-0057">Aromatic amino acid biosynthesis</keyword>
<dbReference type="PANTHER" id="PTHR11236">
    <property type="entry name" value="AMINOBENZOATE/ANTHRANILATE SYNTHASE"/>
    <property type="match status" value="1"/>
</dbReference>
<proteinExistence type="inferred from homology"/>